<dbReference type="InterPro" id="IPR036885">
    <property type="entry name" value="SWIB_MDM2_dom_sf"/>
</dbReference>
<dbReference type="Gene3D" id="1.10.245.10">
    <property type="entry name" value="SWIB/MDM2 domain"/>
    <property type="match status" value="1"/>
</dbReference>
<evidence type="ECO:0000313" key="2">
    <source>
        <dbReference type="Proteomes" id="UP000003786"/>
    </source>
</evidence>
<dbReference type="RefSeq" id="XP_009691149.1">
    <property type="nucleotide sequence ID" value="XM_009692854.1"/>
</dbReference>
<dbReference type="AlphaFoldDB" id="J4C8I5"/>
<dbReference type="SUPFAM" id="SSF47592">
    <property type="entry name" value="SWIB/MDM2 domain"/>
    <property type="match status" value="1"/>
</dbReference>
<accession>J4C8I5</accession>
<dbReference type="VEuPathDB" id="PiroplasmaDB:TOT_030000110"/>
<dbReference type="OMA" id="TITKSIW"/>
<dbReference type="STRING" id="869250.J4C8I5"/>
<dbReference type="EMBL" id="AP011948">
    <property type="protein sequence ID" value="BAM40848.1"/>
    <property type="molecule type" value="Genomic_DNA"/>
</dbReference>
<sequence>MLDSTLKHLKETHPQESRFLESLSAIEERLDLLITRQQNCIFYDPGSQLSKIRLRIYNTYSDQNKLNSNALFSHIPPSRYTLFIKAYELDSSNKVVENKNVGLLTKYFRTILIDTPSGVVIWDRDEVLGQKSQIFTQNTKNSGHSSGSALNHGSCNPYVSSSNSFMTQSAGNTDLSSLDGSEATHSVYNGLDELHINRLGFEECDVFIYFFPTQVLPVYSLSKQLLEFVVSNSHDKDPRMGNAQANLPKITRSIWTYAFKKRLFVEEGDEVLLNLDDNLRYLLKTDSKQVNISEIPVLLKPHLMPPLPLKVVHRVKLKGSPKDNERVFDVTLHSSFTGNYRTHDCSTELDGQIASAENEVIELLHLRNIYSTFASDPHKFISSYIENRNIQNFKPLVPGKLDQKENYFEVLDPWVHYAIENYLYSNNRTVNDFISRIMEKSEEHPKK</sequence>
<gene>
    <name evidence="1" type="ORF">TOT_030000110</name>
</gene>
<keyword evidence="2" id="KW-1185">Reference proteome</keyword>
<dbReference type="eggNOG" id="KOG2570">
    <property type="taxonomic scope" value="Eukaryota"/>
</dbReference>
<name>J4C8I5_THEOR</name>
<dbReference type="OrthoDB" id="10263741at2759"/>
<dbReference type="GeneID" id="20715309"/>
<evidence type="ECO:0000313" key="1">
    <source>
        <dbReference type="EMBL" id="BAM40848.1"/>
    </source>
</evidence>
<organism evidence="1 2">
    <name type="scientific">Theileria orientalis strain Shintoku</name>
    <dbReference type="NCBI Taxonomy" id="869250"/>
    <lineage>
        <taxon>Eukaryota</taxon>
        <taxon>Sar</taxon>
        <taxon>Alveolata</taxon>
        <taxon>Apicomplexa</taxon>
        <taxon>Aconoidasida</taxon>
        <taxon>Piroplasmida</taxon>
        <taxon>Theileriidae</taxon>
        <taxon>Theileria</taxon>
    </lineage>
</organism>
<proteinExistence type="predicted"/>
<reference evidence="1 2" key="1">
    <citation type="journal article" date="2012" name="MBio">
        <title>Comparative genome analysis of three eukaryotic parasites with differing abilities to transform leukocytes reveals key mediators of Theileria-induced leukocyte transformation.</title>
        <authorList>
            <person name="Hayashida K."/>
            <person name="Hara Y."/>
            <person name="Abe T."/>
            <person name="Yamasaki C."/>
            <person name="Toyoda A."/>
            <person name="Kosuge T."/>
            <person name="Suzuki Y."/>
            <person name="Sato Y."/>
            <person name="Kawashima S."/>
            <person name="Katayama T."/>
            <person name="Wakaguri H."/>
            <person name="Inoue N."/>
            <person name="Homma K."/>
            <person name="Tada-Umezaki M."/>
            <person name="Yagi Y."/>
            <person name="Fujii Y."/>
            <person name="Habara T."/>
            <person name="Kanehisa M."/>
            <person name="Watanabe H."/>
            <person name="Ito K."/>
            <person name="Gojobori T."/>
            <person name="Sugawara H."/>
            <person name="Imanishi T."/>
            <person name="Weir W."/>
            <person name="Gardner M."/>
            <person name="Pain A."/>
            <person name="Shiels B."/>
            <person name="Hattori M."/>
            <person name="Nene V."/>
            <person name="Sugimoto C."/>
        </authorList>
    </citation>
    <scope>NUCLEOTIDE SEQUENCE [LARGE SCALE GENOMIC DNA]</scope>
    <source>
        <strain evidence="1 2">Shintoku</strain>
    </source>
</reference>
<dbReference type="Proteomes" id="UP000003786">
    <property type="component" value="Chromosome 3"/>
</dbReference>
<dbReference type="KEGG" id="tot:TOT_030000110"/>
<protein>
    <submittedName>
        <fullName evidence="1">Uncharacterized protein</fullName>
    </submittedName>
</protein>